<dbReference type="PROSITE" id="PS52052">
    <property type="entry name" value="PEHE"/>
    <property type="match status" value="1"/>
</dbReference>
<proteinExistence type="predicted"/>
<dbReference type="Gene3D" id="1.20.5.170">
    <property type="match status" value="1"/>
</dbReference>
<feature type="domain" description="PEHE" evidence="2">
    <location>
        <begin position="287"/>
        <end position="411"/>
    </location>
</feature>
<organism evidence="3">
    <name type="scientific">Lygus hesperus</name>
    <name type="common">Western plant bug</name>
    <dbReference type="NCBI Taxonomy" id="30085"/>
    <lineage>
        <taxon>Eukaryota</taxon>
        <taxon>Metazoa</taxon>
        <taxon>Ecdysozoa</taxon>
        <taxon>Arthropoda</taxon>
        <taxon>Hexapoda</taxon>
        <taxon>Insecta</taxon>
        <taxon>Pterygota</taxon>
        <taxon>Neoptera</taxon>
        <taxon>Paraneoptera</taxon>
        <taxon>Hemiptera</taxon>
        <taxon>Heteroptera</taxon>
        <taxon>Panheteroptera</taxon>
        <taxon>Cimicomorpha</taxon>
        <taxon>Miridae</taxon>
        <taxon>Mirini</taxon>
        <taxon>Lygus</taxon>
    </lineage>
</organism>
<protein>
    <recommendedName>
        <fullName evidence="2">PEHE domain-containing protein</fullName>
    </recommendedName>
</protein>
<feature type="compositionally biased region" description="Basic and acidic residues" evidence="1">
    <location>
        <begin position="348"/>
        <end position="360"/>
    </location>
</feature>
<evidence type="ECO:0000259" key="2">
    <source>
        <dbReference type="PROSITE" id="PS52052"/>
    </source>
</evidence>
<reference evidence="3" key="1">
    <citation type="submission" date="2014-09" db="EMBL/GenBank/DDBJ databases">
        <authorList>
            <person name="Magalhaes I.L.F."/>
            <person name="Oliveira U."/>
            <person name="Santos F.R."/>
            <person name="Vidigal T.H.D.A."/>
            <person name="Brescovit A.D."/>
            <person name="Santos A.J."/>
        </authorList>
    </citation>
    <scope>NUCLEOTIDE SEQUENCE</scope>
</reference>
<sequence length="429" mass="48755">KKRAKFVDLVRVLCAIRSRKGGVGCFTMSVSSPVRDLRLSDEKTEMVSPTENSARLDISGALMNLRKDIKTEESKEEVRKELEMFNMKELMLIHLDYIQQQSEGAQIKDKLIADLEHQVETLKQRLHRMTRRVSLNKTRSASSSAHNGVAASKPYPGSNQCSTSADPGTQRTNSAQGPAPLLRKKRQQSNADTNHTGVDEPPLKKINKISSKKDNLGSRVRRTRTPSESSKADLPDRSVLNKLKGIWTTPETYTTIVGETESGQRWAGSSAADIVCKQVVQQNSKAALEVPKWRIHTYTPIYSMEGTENLSDDVYERKHCRLATDEKRRKRWDVQRIREQRQVERLREKEEARKKARDENSGTVETNSFWPEPPELGERLTLCVSDEVPIGFCGINLFPPSKEDSEFTLPWKNGNCEQCPLKPRRRGKR</sequence>
<dbReference type="AlphaFoldDB" id="A0A0K8S755"/>
<feature type="non-terminal residue" evidence="3">
    <location>
        <position position="1"/>
    </location>
</feature>
<dbReference type="GO" id="GO:0072487">
    <property type="term" value="C:MSL complex"/>
    <property type="evidence" value="ECO:0007669"/>
    <property type="project" value="InterPro"/>
</dbReference>
<accession>A0A0K8S755</accession>
<dbReference type="PANTHER" id="PTHR21656:SF2">
    <property type="entry name" value="MALE-SPECIFIC LETHAL 1 HOMOLOG"/>
    <property type="match status" value="1"/>
</dbReference>
<name>A0A0K8S755_LYGHE</name>
<dbReference type="PANTHER" id="PTHR21656">
    <property type="entry name" value="MALE-SPECIFIC LETHAL-1 PROTEIN"/>
    <property type="match status" value="1"/>
</dbReference>
<dbReference type="GO" id="GO:0003682">
    <property type="term" value="F:chromatin binding"/>
    <property type="evidence" value="ECO:0007669"/>
    <property type="project" value="TreeGrafter"/>
</dbReference>
<dbReference type="EMBL" id="GBRD01016715">
    <property type="protein sequence ID" value="JAG49112.1"/>
    <property type="molecule type" value="Transcribed_RNA"/>
</dbReference>
<feature type="region of interest" description="Disordered" evidence="1">
    <location>
        <begin position="130"/>
        <end position="234"/>
    </location>
</feature>
<dbReference type="SMART" id="SM01300">
    <property type="entry name" value="PEHE"/>
    <property type="match status" value="1"/>
</dbReference>
<feature type="region of interest" description="Disordered" evidence="1">
    <location>
        <begin position="348"/>
        <end position="372"/>
    </location>
</feature>
<feature type="compositionally biased region" description="Polar residues" evidence="1">
    <location>
        <begin position="157"/>
        <end position="176"/>
    </location>
</feature>
<dbReference type="InterPro" id="IPR029332">
    <property type="entry name" value="PEHE_dom"/>
</dbReference>
<dbReference type="Gene3D" id="6.10.250.2000">
    <property type="match status" value="1"/>
</dbReference>
<dbReference type="InterPro" id="IPR026711">
    <property type="entry name" value="Msl-1"/>
</dbReference>
<evidence type="ECO:0000256" key="1">
    <source>
        <dbReference type="SAM" id="MobiDB-lite"/>
    </source>
</evidence>
<evidence type="ECO:0000313" key="3">
    <source>
        <dbReference type="EMBL" id="JAG49112.1"/>
    </source>
</evidence>
<feature type="compositionally biased region" description="Polar residues" evidence="1">
    <location>
        <begin position="133"/>
        <end position="146"/>
    </location>
</feature>
<dbReference type="Pfam" id="PF15275">
    <property type="entry name" value="PEHE"/>
    <property type="match status" value="1"/>
</dbReference>